<feature type="transmembrane region" description="Helical" evidence="1">
    <location>
        <begin position="490"/>
        <end position="509"/>
    </location>
</feature>
<dbReference type="AlphaFoldDB" id="A0A1M5ICK9"/>
<dbReference type="Proteomes" id="UP000189796">
    <property type="component" value="Chromosome I"/>
</dbReference>
<organism evidence="2 3">
    <name type="scientific">Bradyrhizobium erythrophlei</name>
    <dbReference type="NCBI Taxonomy" id="1437360"/>
    <lineage>
        <taxon>Bacteria</taxon>
        <taxon>Pseudomonadati</taxon>
        <taxon>Pseudomonadota</taxon>
        <taxon>Alphaproteobacteria</taxon>
        <taxon>Hyphomicrobiales</taxon>
        <taxon>Nitrobacteraceae</taxon>
        <taxon>Bradyrhizobium</taxon>
    </lineage>
</organism>
<protein>
    <submittedName>
        <fullName evidence="2">Uncharacterized protein</fullName>
    </submittedName>
</protein>
<keyword evidence="1" id="KW-0472">Membrane</keyword>
<name>A0A1M5ICK9_9BRAD</name>
<proteinExistence type="predicted"/>
<dbReference type="EMBL" id="LT670817">
    <property type="protein sequence ID" value="SHG26001.1"/>
    <property type="molecule type" value="Genomic_DNA"/>
</dbReference>
<accession>A0A1M5ICK9</accession>
<evidence type="ECO:0000313" key="2">
    <source>
        <dbReference type="EMBL" id="SHG26001.1"/>
    </source>
</evidence>
<feature type="transmembrane region" description="Helical" evidence="1">
    <location>
        <begin position="453"/>
        <end position="478"/>
    </location>
</feature>
<dbReference type="OrthoDB" id="8187494at2"/>
<feature type="transmembrane region" description="Helical" evidence="1">
    <location>
        <begin position="521"/>
        <end position="539"/>
    </location>
</feature>
<dbReference type="RefSeq" id="WP_079600184.1">
    <property type="nucleotide sequence ID" value="NZ_LT670817.1"/>
</dbReference>
<feature type="transmembrane region" description="Helical" evidence="1">
    <location>
        <begin position="336"/>
        <end position="359"/>
    </location>
</feature>
<keyword evidence="1" id="KW-0812">Transmembrane</keyword>
<feature type="transmembrane region" description="Helical" evidence="1">
    <location>
        <begin position="413"/>
        <end position="433"/>
    </location>
</feature>
<reference evidence="2 3" key="1">
    <citation type="submission" date="2016-11" db="EMBL/GenBank/DDBJ databases">
        <authorList>
            <person name="Jaros S."/>
            <person name="Januszkiewicz K."/>
            <person name="Wedrychowicz H."/>
        </authorList>
    </citation>
    <scope>NUCLEOTIDE SEQUENCE [LARGE SCALE GENOMIC DNA]</scope>
    <source>
        <strain evidence="2 3">GAS138</strain>
    </source>
</reference>
<feature type="transmembrane region" description="Helical" evidence="1">
    <location>
        <begin position="371"/>
        <end position="392"/>
    </location>
</feature>
<keyword evidence="1" id="KW-1133">Transmembrane helix</keyword>
<evidence type="ECO:0000256" key="1">
    <source>
        <dbReference type="SAM" id="Phobius"/>
    </source>
</evidence>
<feature type="transmembrane region" description="Helical" evidence="1">
    <location>
        <begin position="63"/>
        <end position="84"/>
    </location>
</feature>
<gene>
    <name evidence="2" type="ORF">SAMN05443248_0920</name>
</gene>
<evidence type="ECO:0000313" key="3">
    <source>
        <dbReference type="Proteomes" id="UP000189796"/>
    </source>
</evidence>
<feature type="transmembrane region" description="Helical" evidence="1">
    <location>
        <begin position="12"/>
        <end position="29"/>
    </location>
</feature>
<sequence>MEDFLPTIPTGNALLLFLFCLAAGGYVIYRFCLDQFDKPTVSADDRCPWKFVVLRYQTTPRQYLIGFTIYCGSMMLIFLSVSIVGPAPFFQIMKAMAAAATQTDMPAATDTAAAAISLQNYPTFPILVAFYLVGLNPNLPKALDFEINLRSFSHHMAYIPKNLDRLLNYMRFSDMELPADKVADAWNAIDLDKPALTAPDLKGASSAFDRVVMLYARAATLSGDASFEDPNDLLPNINPEVFQQYRAEIQNVSIGLLAIHARLGDLPPADKQERRPALLGIQRDLIKNLEWLYVIFACAVTATKGGGRTSDRLRAVGFVSPYPPPPSIPWDPILKVAGAAALVLGAAWLLAANAFLGAAQVTQIPTGTRDILQLLAIIIIVHTFAIGQALAMRAQLIGQNAYYAESGTGRAVAYVKIFLKCLLISATLNLVLYSPNLFRAFAPAHGGLSPDLLWQYFTYQLAWAIVPAVCGAMTSYTLDRPVAPRREQAISGALEASAMAIAALLAVALTFSDATPQYQEFVIVLYGGLGFVFGAMLPVNMRRHLAAEQSLLPDRITVLRTAVRQYFRDIQQFSEWLNTRSDKLDGKRPLDVLAEDNGLQQLTVFVGSTRQKTSTGMA</sequence>